<evidence type="ECO:0000256" key="3">
    <source>
        <dbReference type="ARBA" id="ARBA00022452"/>
    </source>
</evidence>
<dbReference type="Pfam" id="PF00593">
    <property type="entry name" value="TonB_dep_Rec_b-barrel"/>
    <property type="match status" value="1"/>
</dbReference>
<dbReference type="GO" id="GO:0015344">
    <property type="term" value="F:siderophore uptake transmembrane transporter activity"/>
    <property type="evidence" value="ECO:0007669"/>
    <property type="project" value="TreeGrafter"/>
</dbReference>
<evidence type="ECO:0000256" key="2">
    <source>
        <dbReference type="ARBA" id="ARBA00022448"/>
    </source>
</evidence>
<keyword evidence="11" id="KW-1185">Reference proteome</keyword>
<evidence type="ECO:0000256" key="8">
    <source>
        <dbReference type="PROSITE-ProRule" id="PRU01360"/>
    </source>
</evidence>
<reference evidence="10 11" key="1">
    <citation type="submission" date="2013-06" db="EMBL/GenBank/DDBJ databases">
        <title>The Genome Sequence of Acinetobacter gyllenbergii CIP 110306.</title>
        <authorList>
            <consortium name="The Broad Institute Genome Sequencing Platform"/>
            <consortium name="The Broad Institute Genome Sequencing Center for Infectious Disease"/>
            <person name="Cerqueira G."/>
            <person name="Feldgarden M."/>
            <person name="Courvalin P."/>
            <person name="Perichon B."/>
            <person name="Grillot-Courvalin C."/>
            <person name="Clermont D."/>
            <person name="Rocha E."/>
            <person name="Yoon E.-J."/>
            <person name="Nemec A."/>
            <person name="Young S.K."/>
            <person name="Zeng Q."/>
            <person name="Gargeya S."/>
            <person name="Fitzgerald M."/>
            <person name="Abouelleil A."/>
            <person name="Alvarado L."/>
            <person name="Berlin A.M."/>
            <person name="Chapman S.B."/>
            <person name="Dewar J."/>
            <person name="Goldberg J."/>
            <person name="Griggs A."/>
            <person name="Gujja S."/>
            <person name="Hansen M."/>
            <person name="Howarth C."/>
            <person name="Imamovic A."/>
            <person name="Larimer J."/>
            <person name="McCowan C."/>
            <person name="Murphy C."/>
            <person name="Pearson M."/>
            <person name="Priest M."/>
            <person name="Roberts A."/>
            <person name="Saif S."/>
            <person name="Shea T."/>
            <person name="Sykes S."/>
            <person name="Wortman J."/>
            <person name="Nusbaum C."/>
            <person name="Birren B."/>
        </authorList>
    </citation>
    <scope>NUCLEOTIDE SEQUENCE [LARGE SCALE GENOMIC DNA]</scope>
    <source>
        <strain evidence="10 11">CIP 110306</strain>
    </source>
</reference>
<dbReference type="GO" id="GO:0044718">
    <property type="term" value="P:siderophore transmembrane transport"/>
    <property type="evidence" value="ECO:0007669"/>
    <property type="project" value="TreeGrafter"/>
</dbReference>
<name>A0A829HFF3_9GAMM</name>
<dbReference type="SUPFAM" id="SSF56935">
    <property type="entry name" value="Porins"/>
    <property type="match status" value="1"/>
</dbReference>
<keyword evidence="3 8" id="KW-1134">Transmembrane beta strand</keyword>
<proteinExistence type="inferred from homology"/>
<feature type="domain" description="TonB-dependent receptor-like beta-barrel" evidence="9">
    <location>
        <begin position="14"/>
        <end position="132"/>
    </location>
</feature>
<dbReference type="Gene3D" id="2.40.170.20">
    <property type="entry name" value="TonB-dependent receptor, beta-barrel domain"/>
    <property type="match status" value="1"/>
</dbReference>
<evidence type="ECO:0000313" key="11">
    <source>
        <dbReference type="Proteomes" id="UP000014523"/>
    </source>
</evidence>
<evidence type="ECO:0000313" key="10">
    <source>
        <dbReference type="EMBL" id="EPF77537.1"/>
    </source>
</evidence>
<evidence type="ECO:0000256" key="1">
    <source>
        <dbReference type="ARBA" id="ARBA00004571"/>
    </source>
</evidence>
<dbReference type="InterPro" id="IPR036942">
    <property type="entry name" value="Beta-barrel_TonB_sf"/>
</dbReference>
<keyword evidence="5" id="KW-0798">TonB box</keyword>
<comment type="similarity">
    <text evidence="8">Belongs to the TonB-dependent receptor family.</text>
</comment>
<dbReference type="Proteomes" id="UP000014523">
    <property type="component" value="Unassembled WGS sequence"/>
</dbReference>
<dbReference type="InterPro" id="IPR039426">
    <property type="entry name" value="TonB-dep_rcpt-like"/>
</dbReference>
<evidence type="ECO:0000256" key="7">
    <source>
        <dbReference type="ARBA" id="ARBA00023237"/>
    </source>
</evidence>
<comment type="caution">
    <text evidence="10">The sequence shown here is derived from an EMBL/GenBank/DDBJ whole genome shotgun (WGS) entry which is preliminary data.</text>
</comment>
<dbReference type="AlphaFoldDB" id="A0A829HFF3"/>
<accession>A0A829HFF3</accession>
<dbReference type="PANTHER" id="PTHR30069:SF42">
    <property type="entry name" value="FERRIC AEROBACTIN RECEPTOR"/>
    <property type="match status" value="1"/>
</dbReference>
<evidence type="ECO:0000256" key="4">
    <source>
        <dbReference type="ARBA" id="ARBA00022692"/>
    </source>
</evidence>
<comment type="subcellular location">
    <subcellularLocation>
        <location evidence="1 8">Cell outer membrane</location>
        <topology evidence="1 8">Multi-pass membrane protein</topology>
    </subcellularLocation>
</comment>
<organism evidence="10 11">
    <name type="scientific">Acinetobacter gyllenbergii CIP 110306 = MTCC 11365</name>
    <dbReference type="NCBI Taxonomy" id="1217657"/>
    <lineage>
        <taxon>Bacteria</taxon>
        <taxon>Pseudomonadati</taxon>
        <taxon>Pseudomonadota</taxon>
        <taxon>Gammaproteobacteria</taxon>
        <taxon>Moraxellales</taxon>
        <taxon>Moraxellaceae</taxon>
        <taxon>Acinetobacter</taxon>
    </lineage>
</organism>
<evidence type="ECO:0000256" key="6">
    <source>
        <dbReference type="ARBA" id="ARBA00023136"/>
    </source>
</evidence>
<dbReference type="EMBL" id="ATGG01000020">
    <property type="protein sequence ID" value="EPF77537.1"/>
    <property type="molecule type" value="Genomic_DNA"/>
</dbReference>
<keyword evidence="2 8" id="KW-0813">Transport</keyword>
<protein>
    <recommendedName>
        <fullName evidence="9">TonB-dependent receptor-like beta-barrel domain-containing protein</fullName>
    </recommendedName>
</protein>
<dbReference type="GO" id="GO:0009279">
    <property type="term" value="C:cell outer membrane"/>
    <property type="evidence" value="ECO:0007669"/>
    <property type="project" value="UniProtKB-SubCell"/>
</dbReference>
<keyword evidence="4 8" id="KW-0812">Transmembrane</keyword>
<evidence type="ECO:0000256" key="5">
    <source>
        <dbReference type="ARBA" id="ARBA00023077"/>
    </source>
</evidence>
<sequence>MQSFNNGLVLARTKEKVTGVEATLDYLEDAKVWGAGGSVTWMKGRETPQNTHTEQDMTGYRIPPLKVTGYISYSPTDTWTNRIQATYFGAEDYRLNGVNSFGRYDVKSYTTADLLSSFALNKKDTMTIGIENMFNKQYYPLYSQLMRNSNNTSHLLANGITLKVSYSHKW</sequence>
<gene>
    <name evidence="10" type="ORF">F957_02709</name>
</gene>
<dbReference type="PROSITE" id="PS52016">
    <property type="entry name" value="TONB_DEPENDENT_REC_3"/>
    <property type="match status" value="1"/>
</dbReference>
<evidence type="ECO:0000259" key="9">
    <source>
        <dbReference type="Pfam" id="PF00593"/>
    </source>
</evidence>
<keyword evidence="6 8" id="KW-0472">Membrane</keyword>
<keyword evidence="7 8" id="KW-0998">Cell outer membrane</keyword>
<dbReference type="PANTHER" id="PTHR30069">
    <property type="entry name" value="TONB-DEPENDENT OUTER MEMBRANE RECEPTOR"/>
    <property type="match status" value="1"/>
</dbReference>
<dbReference type="InterPro" id="IPR000531">
    <property type="entry name" value="Beta-barrel_TonB"/>
</dbReference>